<protein>
    <recommendedName>
        <fullName evidence="4">Oxidoreductase AflY</fullName>
    </recommendedName>
</protein>
<gene>
    <name evidence="2" type="ORF">MYCIT1_LOCUS33491</name>
</gene>
<comment type="caution">
    <text evidence="2">The sequence shown here is derived from an EMBL/GenBank/DDBJ whole genome shotgun (WGS) entry which is preliminary data.</text>
</comment>
<keyword evidence="1" id="KW-0560">Oxidoreductase</keyword>
<dbReference type="Proteomes" id="UP001295794">
    <property type="component" value="Unassembled WGS sequence"/>
</dbReference>
<dbReference type="InterPro" id="IPR025337">
    <property type="entry name" value="Questin_oxidase-like"/>
</dbReference>
<dbReference type="PANTHER" id="PTHR35870">
    <property type="entry name" value="PROTEIN, PUTATIVE (AFU_ORTHOLOGUE AFUA_5G03330)-RELATED"/>
    <property type="match status" value="1"/>
</dbReference>
<reference evidence="2" key="1">
    <citation type="submission" date="2023-11" db="EMBL/GenBank/DDBJ databases">
        <authorList>
            <person name="De Vega J J."/>
            <person name="De Vega J J."/>
        </authorList>
    </citation>
    <scope>NUCLEOTIDE SEQUENCE</scope>
</reference>
<evidence type="ECO:0000256" key="1">
    <source>
        <dbReference type="ARBA" id="ARBA00023002"/>
    </source>
</evidence>
<evidence type="ECO:0000313" key="3">
    <source>
        <dbReference type="Proteomes" id="UP001295794"/>
    </source>
</evidence>
<keyword evidence="3" id="KW-1185">Reference proteome</keyword>
<sequence length="479" mass="52540">MGLHTPVSTTTMSTTKATIRPGVVGTLSTPESLDKLRELLIRDGKEHHCFSNDRGLHNHLSHHLVSACDMGATPKQLEEIFEKEARGERPIGNIGVPLDEMRWQARLGDRNAYGAYLVFFTDQIAKKGVTKTLEDWLMSAPANFNGASMFSRFFGGAMHPLLHVGFGVELGLDSLVAQGLAMCATSEGDFVSVVGDHWSPAMPKIPEVPTKGVTLFSILRQVYDSPDLVPALPYVPSDASGAGFYELCHSPVHTHALRSLYSKWSIDTTLEGAAFDAEIDKRVEEAYWQAVLFTAGLGRTGREPRVDFFLVHTLTSAIVLPRLLDVLPQKVHKVQMLQGYARASALWLVARGRARINPSLLMSYSNDPAPASLKTSNVTDPWTPIITNGLRFFDSHVIKTIRALYFGQIRYGKVAAGQVIGTFDKSGKETHTGLAELDGTAWIRAAGILHLALGWSSFDNAAVMWDRSGLGWDAAWELE</sequence>
<evidence type="ECO:0000313" key="2">
    <source>
        <dbReference type="EMBL" id="CAK5282050.1"/>
    </source>
</evidence>
<proteinExistence type="predicted"/>
<dbReference type="PANTHER" id="PTHR35870:SF1">
    <property type="entry name" value="PROTEIN, PUTATIVE (AFU_ORTHOLOGUE AFUA_5G03330)-RELATED"/>
    <property type="match status" value="1"/>
</dbReference>
<accession>A0AAD2HVV4</accession>
<dbReference type="GO" id="GO:0016491">
    <property type="term" value="F:oxidoreductase activity"/>
    <property type="evidence" value="ECO:0007669"/>
    <property type="project" value="UniProtKB-KW"/>
</dbReference>
<evidence type="ECO:0008006" key="4">
    <source>
        <dbReference type="Google" id="ProtNLM"/>
    </source>
</evidence>
<dbReference type="AlphaFoldDB" id="A0AAD2HVV4"/>
<organism evidence="2 3">
    <name type="scientific">Mycena citricolor</name>
    <dbReference type="NCBI Taxonomy" id="2018698"/>
    <lineage>
        <taxon>Eukaryota</taxon>
        <taxon>Fungi</taxon>
        <taxon>Dikarya</taxon>
        <taxon>Basidiomycota</taxon>
        <taxon>Agaricomycotina</taxon>
        <taxon>Agaricomycetes</taxon>
        <taxon>Agaricomycetidae</taxon>
        <taxon>Agaricales</taxon>
        <taxon>Marasmiineae</taxon>
        <taxon>Mycenaceae</taxon>
        <taxon>Mycena</taxon>
    </lineage>
</organism>
<dbReference type="Pfam" id="PF14027">
    <property type="entry name" value="Questin_oxidase"/>
    <property type="match status" value="1"/>
</dbReference>
<name>A0AAD2HVV4_9AGAR</name>
<dbReference type="EMBL" id="CAVNYO010000446">
    <property type="protein sequence ID" value="CAK5282050.1"/>
    <property type="molecule type" value="Genomic_DNA"/>
</dbReference>